<dbReference type="AlphaFoldDB" id="A0A6G4WJN5"/>
<dbReference type="Proteomes" id="UP001642900">
    <property type="component" value="Unassembled WGS sequence"/>
</dbReference>
<gene>
    <name evidence="1" type="ORF">G6N73_24895</name>
</gene>
<comment type="caution">
    <text evidence="1">The sequence shown here is derived from an EMBL/GenBank/DDBJ whole genome shotgun (WGS) entry which is preliminary data.</text>
</comment>
<proteinExistence type="predicted"/>
<name>A0A6G4WJN5_9HYPH</name>
<reference evidence="1 2" key="1">
    <citation type="submission" date="2020-02" db="EMBL/GenBank/DDBJ databases">
        <title>Genome sequence of strain CCNWXJ40-4.</title>
        <authorList>
            <person name="Gao J."/>
            <person name="Sun J."/>
        </authorList>
    </citation>
    <scope>NUCLEOTIDE SEQUENCE [LARGE SCALE GENOMIC DNA]</scope>
    <source>
        <strain evidence="1 2">CCNWXJ 40-4</strain>
    </source>
</reference>
<evidence type="ECO:0000313" key="1">
    <source>
        <dbReference type="EMBL" id="NGO54330.1"/>
    </source>
</evidence>
<protein>
    <submittedName>
        <fullName evidence="1">Uncharacterized protein</fullName>
    </submittedName>
</protein>
<keyword evidence="2" id="KW-1185">Reference proteome</keyword>
<evidence type="ECO:0000313" key="2">
    <source>
        <dbReference type="Proteomes" id="UP001642900"/>
    </source>
</evidence>
<dbReference type="RefSeq" id="WP_165032542.1">
    <property type="nucleotide sequence ID" value="NZ_JAAKZF010000049.1"/>
</dbReference>
<sequence length="151" mass="17426">MTLEIDRLSQRVARSRHFDGYKLWRTQKDLDAKIYQLESAKQPIPLELARMRAIIARARAFRNAATYLPLQEVDEQRAWSPAGGFDPYDFVDHYRALGGRREAAKVEGDIVIRAWNEDTPEANELWNKTMGKLGARNQLEVAICLLERGRL</sequence>
<dbReference type="EMBL" id="JAAKZF010000049">
    <property type="protein sequence ID" value="NGO54330.1"/>
    <property type="molecule type" value="Genomic_DNA"/>
</dbReference>
<accession>A0A6G4WJN5</accession>
<organism evidence="1 2">
    <name type="scientific">Allomesorhizobium camelthorni</name>
    <dbReference type="NCBI Taxonomy" id="475069"/>
    <lineage>
        <taxon>Bacteria</taxon>
        <taxon>Pseudomonadati</taxon>
        <taxon>Pseudomonadota</taxon>
        <taxon>Alphaproteobacteria</taxon>
        <taxon>Hyphomicrobiales</taxon>
        <taxon>Phyllobacteriaceae</taxon>
        <taxon>Allomesorhizobium</taxon>
    </lineage>
</organism>